<proteinExistence type="predicted"/>
<dbReference type="VEuPathDB" id="MicrosporidiaDB:EHP00_2340"/>
<evidence type="ECO:0000313" key="1">
    <source>
        <dbReference type="EMBL" id="OQS55488.1"/>
    </source>
</evidence>
<organism evidence="1 2">
    <name type="scientific">Ecytonucleospora hepatopenaei</name>
    <dbReference type="NCBI Taxonomy" id="646526"/>
    <lineage>
        <taxon>Eukaryota</taxon>
        <taxon>Fungi</taxon>
        <taxon>Fungi incertae sedis</taxon>
        <taxon>Microsporidia</taxon>
        <taxon>Enterocytozoonidae</taxon>
        <taxon>Ecytonucleospora</taxon>
    </lineage>
</organism>
<dbReference type="EMBL" id="MNPJ01000008">
    <property type="protein sequence ID" value="OQS55488.1"/>
    <property type="molecule type" value="Genomic_DNA"/>
</dbReference>
<name>A0A1W0E8C8_9MICR</name>
<gene>
    <name evidence="1" type="ORF">EHP00_2340</name>
</gene>
<evidence type="ECO:0000313" key="2">
    <source>
        <dbReference type="Proteomes" id="UP000192758"/>
    </source>
</evidence>
<sequence length="367" mass="43928">MNGKFSYLVQTCKELFRGQIHTRRHRLGWYRRDGNTRPMVFGNEANCVSSRWVLYANLSNKISKRQAIYAQSRSRILYALYKNICLIIYFKKIHLFIIKSIKIKFLSLTERAKILHKIKFFKKTRNNYKYIYYPYLFKMDQQHQLIQIANSWTNLRYDPFTILILTNIFTDNTRKIKDTIKRMRGTSTRGIFDVRYNYENQKVYVLCQIKIAEKVEILIKDKKLVWIMADGGLSESAIVFVTKWFEEINPIARGFALKNFINTFLAQSKKKQPSYNGFVYQHKLYAENSKEINLLRYCVSVSFFVKNFYKKLKFSKNILNLFSIKSKIYKRRVKIFQKIFLINTTFIFNKIFLLKMSNLTAHLCKIP</sequence>
<keyword evidence="2" id="KW-1185">Reference proteome</keyword>
<dbReference type="AlphaFoldDB" id="A0A1W0E8C8"/>
<dbReference type="Proteomes" id="UP000192758">
    <property type="component" value="Unassembled WGS sequence"/>
</dbReference>
<protein>
    <submittedName>
        <fullName evidence="1">Uncharacterized protein</fullName>
    </submittedName>
</protein>
<accession>A0A1W0E8C8</accession>
<reference evidence="1 2" key="1">
    <citation type="journal article" date="2017" name="Environ. Microbiol.">
        <title>Decay of the glycolytic pathway and adaptation to intranuclear parasitism within Enterocytozoonidae microsporidia.</title>
        <authorList>
            <person name="Wiredu Boakye D."/>
            <person name="Jaroenlak P."/>
            <person name="Prachumwat A."/>
            <person name="Williams T.A."/>
            <person name="Bateman K.S."/>
            <person name="Itsathitphaisarn O."/>
            <person name="Sritunyalucksana K."/>
            <person name="Paszkiewicz K.H."/>
            <person name="Moore K.A."/>
            <person name="Stentiford G.D."/>
            <person name="Williams B.A."/>
        </authorList>
    </citation>
    <scope>NUCLEOTIDE SEQUENCE [LARGE SCALE GENOMIC DNA]</scope>
    <source>
        <strain evidence="1 2">TH1</strain>
    </source>
</reference>
<comment type="caution">
    <text evidence="1">The sequence shown here is derived from an EMBL/GenBank/DDBJ whole genome shotgun (WGS) entry which is preliminary data.</text>
</comment>